<dbReference type="Proteomes" id="UP000011185">
    <property type="component" value="Unassembled WGS sequence"/>
</dbReference>
<evidence type="ECO:0000313" key="4">
    <source>
        <dbReference type="Proteomes" id="UP000011185"/>
    </source>
</evidence>
<dbReference type="EMBL" id="JH993814">
    <property type="protein sequence ID" value="ELQ76784.1"/>
    <property type="molecule type" value="Genomic_DNA"/>
</dbReference>
<dbReference type="HOGENOM" id="CLU_2677956_0_0_1"/>
<sequence>VLRLLWCLGSCCALMRVLSVSTNEHGVLSCLDGPYFKLRNVEGNAEENDEDVEDVEGNGEDVEDVVEGEENGGRC</sequence>
<gene>
    <name evidence="3" type="ORF">THOM_0223</name>
</gene>
<dbReference type="InParanoid" id="L7JZD1"/>
<keyword evidence="4" id="KW-1185">Reference proteome</keyword>
<reference evidence="3 4" key="1">
    <citation type="journal article" date="2012" name="PLoS Pathog.">
        <title>The genome of the obligate intracellular parasite Trachipleistophora hominis: new insights into microsporidian genome dynamics and reductive evolution.</title>
        <authorList>
            <person name="Heinz E."/>
            <person name="Williams T.A."/>
            <person name="Nakjang S."/>
            <person name="Noel C.J."/>
            <person name="Swan D.C."/>
            <person name="Goldberg A.V."/>
            <person name="Harris S.R."/>
            <person name="Weinmaier T."/>
            <person name="Markert S."/>
            <person name="Becher D."/>
            <person name="Bernhardt J."/>
            <person name="Dagan T."/>
            <person name="Hacker C."/>
            <person name="Lucocq J.M."/>
            <person name="Schweder T."/>
            <person name="Rattei T."/>
            <person name="Hall N."/>
            <person name="Hirt R.P."/>
            <person name="Embley T.M."/>
        </authorList>
    </citation>
    <scope>NUCLEOTIDE SEQUENCE [LARGE SCALE GENOMIC DNA]</scope>
</reference>
<protein>
    <recommendedName>
        <fullName evidence="5">Transposable element encoded protein</fullName>
    </recommendedName>
</protein>
<keyword evidence="2" id="KW-0732">Signal</keyword>
<organism evidence="3 4">
    <name type="scientific">Trachipleistophora hominis</name>
    <name type="common">Microsporidian parasite</name>
    <dbReference type="NCBI Taxonomy" id="72359"/>
    <lineage>
        <taxon>Eukaryota</taxon>
        <taxon>Fungi</taxon>
        <taxon>Fungi incertae sedis</taxon>
        <taxon>Microsporidia</taxon>
        <taxon>Pleistophoridae</taxon>
        <taxon>Trachipleistophora</taxon>
    </lineage>
</organism>
<feature type="signal peptide" evidence="2">
    <location>
        <begin position="1"/>
        <end position="19"/>
    </location>
</feature>
<name>L7JZD1_TRAHO</name>
<proteinExistence type="predicted"/>
<feature type="chain" id="PRO_5003979275" description="Transposable element encoded protein" evidence="2">
    <location>
        <begin position="20"/>
        <end position="75"/>
    </location>
</feature>
<evidence type="ECO:0000313" key="3">
    <source>
        <dbReference type="EMBL" id="ELQ76784.1"/>
    </source>
</evidence>
<evidence type="ECO:0000256" key="1">
    <source>
        <dbReference type="SAM" id="MobiDB-lite"/>
    </source>
</evidence>
<dbReference type="VEuPathDB" id="MicrosporidiaDB:THOM_0223"/>
<accession>L7JZD1</accession>
<feature type="region of interest" description="Disordered" evidence="1">
    <location>
        <begin position="43"/>
        <end position="75"/>
    </location>
</feature>
<feature type="non-terminal residue" evidence="3">
    <location>
        <position position="1"/>
    </location>
</feature>
<evidence type="ECO:0000256" key="2">
    <source>
        <dbReference type="SAM" id="SignalP"/>
    </source>
</evidence>
<feature type="compositionally biased region" description="Acidic residues" evidence="1">
    <location>
        <begin position="44"/>
        <end position="75"/>
    </location>
</feature>
<evidence type="ECO:0008006" key="5">
    <source>
        <dbReference type="Google" id="ProtNLM"/>
    </source>
</evidence>
<dbReference type="AlphaFoldDB" id="L7JZD1"/>